<feature type="domain" description="PTS EIIA type-4" evidence="9">
    <location>
        <begin position="1"/>
        <end position="123"/>
    </location>
</feature>
<accession>A0ABT1WN43</accession>
<keyword evidence="6" id="KW-0808">Transferase</keyword>
<evidence type="ECO:0000313" key="10">
    <source>
        <dbReference type="EMBL" id="MCQ9209659.1"/>
    </source>
</evidence>
<dbReference type="PANTHER" id="PTHR33799:SF1">
    <property type="entry name" value="PTS SYSTEM MANNOSE-SPECIFIC EIIAB COMPONENT-RELATED"/>
    <property type="match status" value="1"/>
</dbReference>
<dbReference type="RefSeq" id="WP_256944766.1">
    <property type="nucleotide sequence ID" value="NZ_JANHNZ010000002.1"/>
</dbReference>
<dbReference type="Pfam" id="PF03610">
    <property type="entry name" value="EIIA-man"/>
    <property type="match status" value="1"/>
</dbReference>
<dbReference type="Proteomes" id="UP001059480">
    <property type="component" value="Unassembled WGS sequence"/>
</dbReference>
<evidence type="ECO:0000256" key="7">
    <source>
        <dbReference type="ARBA" id="ARBA00022683"/>
    </source>
</evidence>
<gene>
    <name evidence="10" type="ORF">NPA36_03765</name>
</gene>
<dbReference type="Gene3D" id="3.40.50.510">
    <property type="entry name" value="Phosphotransferase system, mannose-type IIA component"/>
    <property type="match status" value="1"/>
</dbReference>
<evidence type="ECO:0000256" key="2">
    <source>
        <dbReference type="ARBA" id="ARBA00022448"/>
    </source>
</evidence>
<proteinExistence type="predicted"/>
<protein>
    <submittedName>
        <fullName evidence="10">PTS sugar transporter subunit IIA</fullName>
    </submittedName>
</protein>
<keyword evidence="3" id="KW-0963">Cytoplasm</keyword>
<keyword evidence="11" id="KW-1185">Reference proteome</keyword>
<evidence type="ECO:0000256" key="3">
    <source>
        <dbReference type="ARBA" id="ARBA00022490"/>
    </source>
</evidence>
<evidence type="ECO:0000256" key="6">
    <source>
        <dbReference type="ARBA" id="ARBA00022679"/>
    </source>
</evidence>
<keyword evidence="5 10" id="KW-0762">Sugar transport</keyword>
<dbReference type="EMBL" id="JANHNZ010000002">
    <property type="protein sequence ID" value="MCQ9209659.1"/>
    <property type="molecule type" value="Genomic_DNA"/>
</dbReference>
<dbReference type="InterPro" id="IPR051471">
    <property type="entry name" value="Bacterial_PTS_sugar_comp"/>
</dbReference>
<evidence type="ECO:0000256" key="5">
    <source>
        <dbReference type="ARBA" id="ARBA00022597"/>
    </source>
</evidence>
<keyword evidence="4" id="KW-0597">Phosphoprotein</keyword>
<dbReference type="InterPro" id="IPR004701">
    <property type="entry name" value="PTS_EIIA_man-typ"/>
</dbReference>
<reference evidence="10" key="1">
    <citation type="submission" date="2022-07" db="EMBL/GenBank/DDBJ databases">
        <authorList>
            <person name="Jung M.-Y."/>
            <person name="Lee M."/>
        </authorList>
    </citation>
    <scope>NUCLEOTIDE SEQUENCE</scope>
    <source>
        <strain evidence="10">S8</strain>
    </source>
</reference>
<dbReference type="CDD" id="cd00006">
    <property type="entry name" value="PTS_IIA_man"/>
    <property type="match status" value="1"/>
</dbReference>
<evidence type="ECO:0000313" key="11">
    <source>
        <dbReference type="Proteomes" id="UP001059480"/>
    </source>
</evidence>
<evidence type="ECO:0000259" key="9">
    <source>
        <dbReference type="PROSITE" id="PS51096"/>
    </source>
</evidence>
<organism evidence="10 11">
    <name type="scientific">Granulicatella seriolae</name>
    <dbReference type="NCBI Taxonomy" id="2967226"/>
    <lineage>
        <taxon>Bacteria</taxon>
        <taxon>Bacillati</taxon>
        <taxon>Bacillota</taxon>
        <taxon>Bacilli</taxon>
        <taxon>Lactobacillales</taxon>
        <taxon>Carnobacteriaceae</taxon>
        <taxon>Granulicatella</taxon>
    </lineage>
</organism>
<dbReference type="NCBIfam" id="TIGR00824">
    <property type="entry name" value="EIIA-man"/>
    <property type="match status" value="1"/>
</dbReference>
<dbReference type="SUPFAM" id="SSF53062">
    <property type="entry name" value="PTS system fructose IIA component-like"/>
    <property type="match status" value="1"/>
</dbReference>
<keyword evidence="2" id="KW-0813">Transport</keyword>
<keyword evidence="7" id="KW-0598">Phosphotransferase system</keyword>
<comment type="caution">
    <text evidence="10">The sequence shown here is derived from an EMBL/GenBank/DDBJ whole genome shotgun (WGS) entry which is preliminary data.</text>
</comment>
<reference evidence="10" key="3">
    <citation type="journal article" date="2023" name="Microbiol. Resour. Announc.">
        <title>Draft Genome Sequence of Granulicatella sp. Strain S8, Isolated from a Marine Fish, Seriola quinqueradiata.</title>
        <authorList>
            <person name="Lee M."/>
            <person name="Farooq A."/>
            <person name="Jeong J.B."/>
            <person name="Jung M.Y."/>
        </authorList>
    </citation>
    <scope>NUCLEOTIDE SEQUENCE</scope>
    <source>
        <strain evidence="10">S8</strain>
    </source>
</reference>
<keyword evidence="8" id="KW-0418">Kinase</keyword>
<reference evidence="10" key="2">
    <citation type="journal article" date="2023" name="Curr. Microbiol.">
        <title>Granulicatella seriolae sp. nov., a Novel Facultative Anaerobe Isolated from Yellowtail Marine Fish.</title>
        <authorList>
            <person name="Lee M."/>
            <person name="Choi Y.J."/>
            <person name="Farooq A."/>
            <person name="Jeong J.B."/>
            <person name="Jung M.Y."/>
        </authorList>
    </citation>
    <scope>NUCLEOTIDE SEQUENCE</scope>
    <source>
        <strain evidence="10">S8</strain>
    </source>
</reference>
<evidence type="ECO:0000256" key="1">
    <source>
        <dbReference type="ARBA" id="ARBA00004496"/>
    </source>
</evidence>
<evidence type="ECO:0000256" key="4">
    <source>
        <dbReference type="ARBA" id="ARBA00022553"/>
    </source>
</evidence>
<dbReference type="InterPro" id="IPR033887">
    <property type="entry name" value="PTS_IIA_man"/>
</dbReference>
<dbReference type="PANTHER" id="PTHR33799">
    <property type="entry name" value="PTS PERMEASE-RELATED-RELATED"/>
    <property type="match status" value="1"/>
</dbReference>
<comment type="subcellular location">
    <subcellularLocation>
        <location evidence="1">Cytoplasm</location>
    </subcellularLocation>
</comment>
<dbReference type="InterPro" id="IPR013789">
    <property type="entry name" value="PTS_EIIA_man"/>
</dbReference>
<evidence type="ECO:0000256" key="8">
    <source>
        <dbReference type="ARBA" id="ARBA00022777"/>
    </source>
</evidence>
<name>A0ABT1WN43_9LACT</name>
<dbReference type="PROSITE" id="PS51096">
    <property type="entry name" value="PTS_EIIA_TYPE_4"/>
    <property type="match status" value="1"/>
</dbReference>
<dbReference type="InterPro" id="IPR036662">
    <property type="entry name" value="PTS_EIIA_man-typ_sf"/>
</dbReference>
<sequence length="137" mass="14801">MLQIIVATHGLMSQEVVNSSYMIFGQQEDVHAVTFVPGQGPADLLARYKEILAERAPGNETLILVDLFGGSPYNAATQLAVEDETVGLVAGVNLGMLIELYGMRNNSLEAVTTQVVEAGKYGIVAFELQEEEDDDLL</sequence>